<comment type="caution">
    <text evidence="1">The sequence shown here is derived from an EMBL/GenBank/DDBJ whole genome shotgun (WGS) entry which is preliminary data.</text>
</comment>
<protein>
    <submittedName>
        <fullName evidence="1">Uncharacterized protein</fullName>
    </submittedName>
</protein>
<proteinExistence type="predicted"/>
<accession>A0AAN5CT17</accession>
<reference evidence="2" key="1">
    <citation type="submission" date="2022-10" db="EMBL/GenBank/DDBJ databases">
        <title>Genome assembly of Pristionchus species.</title>
        <authorList>
            <person name="Yoshida K."/>
            <person name="Sommer R.J."/>
        </authorList>
    </citation>
    <scope>NUCLEOTIDE SEQUENCE [LARGE SCALE GENOMIC DNA]</scope>
    <source>
        <strain evidence="2">RS5460</strain>
    </source>
</reference>
<dbReference type="AlphaFoldDB" id="A0AAN5CT17"/>
<feature type="non-terminal residue" evidence="1">
    <location>
        <position position="1"/>
    </location>
</feature>
<sequence>LRALVRGMHAVRSAPLTKASTNFHNGVREFMSTADSRPGVNRVDLTKTSDGMWMAIELYPSNPPFYGVNNLDSGRFTRLDYSRYPKIGMTLNDRADPFVKQVSDMLLSSCIKNVRMNAWNFSSDDFLLCTQLLNNSNIGRLDIHSCLQDSSISHIHPFVSHTKTRVAVYCHDMDLSDSAAFIEHLASSGFSSAFLLDYKSSASSFFGISHAFWKQFLNEKLANGSFEFVETAKMGGRVTEAPIVLPDSDIGYLEWQRKMKI</sequence>
<name>A0AAN5CT17_9BILA</name>
<evidence type="ECO:0000313" key="1">
    <source>
        <dbReference type="EMBL" id="GMR50253.1"/>
    </source>
</evidence>
<organism evidence="1 2">
    <name type="scientific">Pristionchus mayeri</name>
    <dbReference type="NCBI Taxonomy" id="1317129"/>
    <lineage>
        <taxon>Eukaryota</taxon>
        <taxon>Metazoa</taxon>
        <taxon>Ecdysozoa</taxon>
        <taxon>Nematoda</taxon>
        <taxon>Chromadorea</taxon>
        <taxon>Rhabditida</taxon>
        <taxon>Rhabditina</taxon>
        <taxon>Diplogasteromorpha</taxon>
        <taxon>Diplogasteroidea</taxon>
        <taxon>Neodiplogasteridae</taxon>
        <taxon>Pristionchus</taxon>
    </lineage>
</organism>
<dbReference type="Proteomes" id="UP001328107">
    <property type="component" value="Unassembled WGS sequence"/>
</dbReference>
<evidence type="ECO:0000313" key="2">
    <source>
        <dbReference type="Proteomes" id="UP001328107"/>
    </source>
</evidence>
<gene>
    <name evidence="1" type="ORF">PMAYCL1PPCAC_20448</name>
</gene>
<dbReference type="EMBL" id="BTRK01000004">
    <property type="protein sequence ID" value="GMR50253.1"/>
    <property type="molecule type" value="Genomic_DNA"/>
</dbReference>
<keyword evidence="2" id="KW-1185">Reference proteome</keyword>